<dbReference type="InterPro" id="IPR055170">
    <property type="entry name" value="GFO_IDH_MocA-like_dom"/>
</dbReference>
<keyword evidence="4" id="KW-1185">Reference proteome</keyword>
<dbReference type="OrthoDB" id="9815825at2"/>
<dbReference type="InterPro" id="IPR051450">
    <property type="entry name" value="Gfo/Idh/MocA_Oxidoreductases"/>
</dbReference>
<dbReference type="RefSeq" id="WP_089799175.1">
    <property type="nucleotide sequence ID" value="NZ_BJYE01000001.1"/>
</dbReference>
<protein>
    <submittedName>
        <fullName evidence="3">Dehydrogenase</fullName>
    </submittedName>
</protein>
<dbReference type="Gene3D" id="3.30.360.10">
    <property type="entry name" value="Dihydrodipicolinate Reductase, domain 2"/>
    <property type="match status" value="1"/>
</dbReference>
<dbReference type="STRING" id="442899.SAMN05720591_101143"/>
<accession>A0A511WWT0</accession>
<dbReference type="InterPro" id="IPR000683">
    <property type="entry name" value="Gfo/Idh/MocA-like_OxRdtase_N"/>
</dbReference>
<dbReference type="PANTHER" id="PTHR43377:SF1">
    <property type="entry name" value="BILIVERDIN REDUCTASE A"/>
    <property type="match status" value="1"/>
</dbReference>
<dbReference type="InterPro" id="IPR036291">
    <property type="entry name" value="NAD(P)-bd_dom_sf"/>
</dbReference>
<reference evidence="3 4" key="1">
    <citation type="submission" date="2019-07" db="EMBL/GenBank/DDBJ databases">
        <title>Whole genome shotgun sequence of Halolactibacillus alkaliphilus NBRC 103919.</title>
        <authorList>
            <person name="Hosoyama A."/>
            <person name="Uohara A."/>
            <person name="Ohji S."/>
            <person name="Ichikawa N."/>
        </authorList>
    </citation>
    <scope>NUCLEOTIDE SEQUENCE [LARGE SCALE GENOMIC DNA]</scope>
    <source>
        <strain evidence="3 4">NBRC 103919</strain>
    </source>
</reference>
<dbReference type="Pfam" id="PF22725">
    <property type="entry name" value="GFO_IDH_MocA_C3"/>
    <property type="match status" value="1"/>
</dbReference>
<dbReference type="PANTHER" id="PTHR43377">
    <property type="entry name" value="BILIVERDIN REDUCTASE A"/>
    <property type="match status" value="1"/>
</dbReference>
<dbReference type="AlphaFoldDB" id="A0A511WWT0"/>
<feature type="domain" description="Gfo/Idh/MocA-like oxidoreductase N-terminal" evidence="1">
    <location>
        <begin position="13"/>
        <end position="119"/>
    </location>
</feature>
<proteinExistence type="predicted"/>
<dbReference type="Gene3D" id="3.40.50.720">
    <property type="entry name" value="NAD(P)-binding Rossmann-like Domain"/>
    <property type="match status" value="1"/>
</dbReference>
<evidence type="ECO:0000313" key="3">
    <source>
        <dbReference type="EMBL" id="GEN55584.1"/>
    </source>
</evidence>
<dbReference type="SUPFAM" id="SSF51735">
    <property type="entry name" value="NAD(P)-binding Rossmann-fold domains"/>
    <property type="match status" value="1"/>
</dbReference>
<dbReference type="GO" id="GO:0000166">
    <property type="term" value="F:nucleotide binding"/>
    <property type="evidence" value="ECO:0007669"/>
    <property type="project" value="InterPro"/>
</dbReference>
<name>A0A511WWT0_9BACI</name>
<evidence type="ECO:0000259" key="2">
    <source>
        <dbReference type="Pfam" id="PF22725"/>
    </source>
</evidence>
<organism evidence="3 4">
    <name type="scientific">Halolactibacillus alkaliphilus</name>
    <dbReference type="NCBI Taxonomy" id="442899"/>
    <lineage>
        <taxon>Bacteria</taxon>
        <taxon>Bacillati</taxon>
        <taxon>Bacillota</taxon>
        <taxon>Bacilli</taxon>
        <taxon>Bacillales</taxon>
        <taxon>Bacillaceae</taxon>
        <taxon>Halolactibacillus</taxon>
    </lineage>
</organism>
<comment type="caution">
    <text evidence="3">The sequence shown here is derived from an EMBL/GenBank/DDBJ whole genome shotgun (WGS) entry which is preliminary data.</text>
</comment>
<evidence type="ECO:0000259" key="1">
    <source>
        <dbReference type="Pfam" id="PF01408"/>
    </source>
</evidence>
<dbReference type="SUPFAM" id="SSF55347">
    <property type="entry name" value="Glyceraldehyde-3-phosphate dehydrogenase-like, C-terminal domain"/>
    <property type="match status" value="1"/>
</dbReference>
<dbReference type="EMBL" id="BJYE01000001">
    <property type="protein sequence ID" value="GEN55584.1"/>
    <property type="molecule type" value="Genomic_DNA"/>
</dbReference>
<gene>
    <name evidence="3" type="ORF">HAL01_00480</name>
</gene>
<evidence type="ECO:0000313" key="4">
    <source>
        <dbReference type="Proteomes" id="UP000321400"/>
    </source>
</evidence>
<sequence length="326" mass="36368">MNIAILSFAHMHAHSYAKALLAQEQVTLLGIWDSDRQRGEEAANSYNTTFYADLEALLTTEIDAVIVCSENNQHKYLVIEAAKHRKHILCEKPIATEIDDAKAMIKACEDYQVTLQIAYPVRFIPAVEKAVNYVKEGGIGQVIAINAANHGQLPGGWFIDKEKAGGGAATDHIVHIMDVVRWMLDDEADQVYARLATLFHDIDVEDAGQVIIEMKSGTLLNLDPSWSRPKTFPMWGDVLMEVVGTKGTIKIDGFKDTTTFYDDHAQQVIQIPWGVDMDEALIQDFLTCIKEGKSPFITGEDGLRTLEVVKAAYKSNETEQFVKIIR</sequence>
<feature type="domain" description="GFO/IDH/MocA-like oxidoreductase" evidence="2">
    <location>
        <begin position="129"/>
        <end position="249"/>
    </location>
</feature>
<dbReference type="Pfam" id="PF01408">
    <property type="entry name" value="GFO_IDH_MocA"/>
    <property type="match status" value="1"/>
</dbReference>
<dbReference type="Proteomes" id="UP000321400">
    <property type="component" value="Unassembled WGS sequence"/>
</dbReference>